<dbReference type="Gramene" id="AET3Gv20236300.13">
    <property type="protein sequence ID" value="AET3Gv20236300.13"/>
    <property type="gene ID" value="AET3Gv20236300"/>
</dbReference>
<dbReference type="EnsemblPlants" id="AET3Gv20236300.13">
    <property type="protein sequence ID" value="AET3Gv20236300.13"/>
    <property type="gene ID" value="AET3Gv20236300"/>
</dbReference>
<dbReference type="Proteomes" id="UP000015105">
    <property type="component" value="Chromosome 3D"/>
</dbReference>
<protein>
    <submittedName>
        <fullName evidence="1">Uncharacterized protein</fullName>
    </submittedName>
</protein>
<sequence length="69" mass="8127">MNLTKSNRSPLSKMFTVTLAFLEFIHRLKQHLFLKLLTWQPENSLPSLLLVKLTKPNWTVLKHLQNQLS</sequence>
<evidence type="ECO:0000313" key="1">
    <source>
        <dbReference type="EnsemblPlants" id="AET3Gv20236300.13"/>
    </source>
</evidence>
<reference evidence="1" key="3">
    <citation type="journal article" date="2017" name="Nature">
        <title>Genome sequence of the progenitor of the wheat D genome Aegilops tauschii.</title>
        <authorList>
            <person name="Luo M.C."/>
            <person name="Gu Y.Q."/>
            <person name="Puiu D."/>
            <person name="Wang H."/>
            <person name="Twardziok S.O."/>
            <person name="Deal K.R."/>
            <person name="Huo N."/>
            <person name="Zhu T."/>
            <person name="Wang L."/>
            <person name="Wang Y."/>
            <person name="McGuire P.E."/>
            <person name="Liu S."/>
            <person name="Long H."/>
            <person name="Ramasamy R.K."/>
            <person name="Rodriguez J.C."/>
            <person name="Van S.L."/>
            <person name="Yuan L."/>
            <person name="Wang Z."/>
            <person name="Xia Z."/>
            <person name="Xiao L."/>
            <person name="Anderson O.D."/>
            <person name="Ouyang S."/>
            <person name="Liang Y."/>
            <person name="Zimin A.V."/>
            <person name="Pertea G."/>
            <person name="Qi P."/>
            <person name="Bennetzen J.L."/>
            <person name="Dai X."/>
            <person name="Dawson M.W."/>
            <person name="Muller H.G."/>
            <person name="Kugler K."/>
            <person name="Rivarola-Duarte L."/>
            <person name="Spannagl M."/>
            <person name="Mayer K.F.X."/>
            <person name="Lu F.H."/>
            <person name="Bevan M.W."/>
            <person name="Leroy P."/>
            <person name="Li P."/>
            <person name="You F.M."/>
            <person name="Sun Q."/>
            <person name="Liu Z."/>
            <person name="Lyons E."/>
            <person name="Wicker T."/>
            <person name="Salzberg S.L."/>
            <person name="Devos K.M."/>
            <person name="Dvorak J."/>
        </authorList>
    </citation>
    <scope>NUCLEOTIDE SEQUENCE [LARGE SCALE GENOMIC DNA]</scope>
    <source>
        <strain evidence="1">cv. AL8/78</strain>
    </source>
</reference>
<reference evidence="2" key="1">
    <citation type="journal article" date="2014" name="Science">
        <title>Ancient hybridizations among the ancestral genomes of bread wheat.</title>
        <authorList>
            <consortium name="International Wheat Genome Sequencing Consortium,"/>
            <person name="Marcussen T."/>
            <person name="Sandve S.R."/>
            <person name="Heier L."/>
            <person name="Spannagl M."/>
            <person name="Pfeifer M."/>
            <person name="Jakobsen K.S."/>
            <person name="Wulff B.B."/>
            <person name="Steuernagel B."/>
            <person name="Mayer K.F."/>
            <person name="Olsen O.A."/>
        </authorList>
    </citation>
    <scope>NUCLEOTIDE SEQUENCE [LARGE SCALE GENOMIC DNA]</scope>
    <source>
        <strain evidence="2">cv. AL8/78</strain>
    </source>
</reference>
<proteinExistence type="predicted"/>
<evidence type="ECO:0000313" key="2">
    <source>
        <dbReference type="Proteomes" id="UP000015105"/>
    </source>
</evidence>
<reference evidence="2" key="2">
    <citation type="journal article" date="2017" name="Nat. Plants">
        <title>The Aegilops tauschii genome reveals multiple impacts of transposons.</title>
        <authorList>
            <person name="Zhao G."/>
            <person name="Zou C."/>
            <person name="Li K."/>
            <person name="Wang K."/>
            <person name="Li T."/>
            <person name="Gao L."/>
            <person name="Zhang X."/>
            <person name="Wang H."/>
            <person name="Yang Z."/>
            <person name="Liu X."/>
            <person name="Jiang W."/>
            <person name="Mao L."/>
            <person name="Kong X."/>
            <person name="Jiao Y."/>
            <person name="Jia J."/>
        </authorList>
    </citation>
    <scope>NUCLEOTIDE SEQUENCE [LARGE SCALE GENOMIC DNA]</scope>
    <source>
        <strain evidence="2">cv. AL8/78</strain>
    </source>
</reference>
<keyword evidence="2" id="KW-1185">Reference proteome</keyword>
<name>A0A453E619_AEGTS</name>
<reference evidence="1" key="4">
    <citation type="submission" date="2019-03" db="UniProtKB">
        <authorList>
            <consortium name="EnsemblPlants"/>
        </authorList>
    </citation>
    <scope>IDENTIFICATION</scope>
</reference>
<organism evidence="1 2">
    <name type="scientific">Aegilops tauschii subsp. strangulata</name>
    <name type="common">Goatgrass</name>
    <dbReference type="NCBI Taxonomy" id="200361"/>
    <lineage>
        <taxon>Eukaryota</taxon>
        <taxon>Viridiplantae</taxon>
        <taxon>Streptophyta</taxon>
        <taxon>Embryophyta</taxon>
        <taxon>Tracheophyta</taxon>
        <taxon>Spermatophyta</taxon>
        <taxon>Magnoliopsida</taxon>
        <taxon>Liliopsida</taxon>
        <taxon>Poales</taxon>
        <taxon>Poaceae</taxon>
        <taxon>BOP clade</taxon>
        <taxon>Pooideae</taxon>
        <taxon>Triticodae</taxon>
        <taxon>Triticeae</taxon>
        <taxon>Triticinae</taxon>
        <taxon>Aegilops</taxon>
    </lineage>
</organism>
<reference evidence="1" key="5">
    <citation type="journal article" date="2021" name="G3 (Bethesda)">
        <title>Aegilops tauschii genome assembly Aet v5.0 features greater sequence contiguity and improved annotation.</title>
        <authorList>
            <person name="Wang L."/>
            <person name="Zhu T."/>
            <person name="Rodriguez J.C."/>
            <person name="Deal K.R."/>
            <person name="Dubcovsky J."/>
            <person name="McGuire P.E."/>
            <person name="Lux T."/>
            <person name="Spannagl M."/>
            <person name="Mayer K.F.X."/>
            <person name="Baldrich P."/>
            <person name="Meyers B.C."/>
            <person name="Huo N."/>
            <person name="Gu Y.Q."/>
            <person name="Zhou H."/>
            <person name="Devos K.M."/>
            <person name="Bennetzen J.L."/>
            <person name="Unver T."/>
            <person name="Budak H."/>
            <person name="Gulick P.J."/>
            <person name="Galiba G."/>
            <person name="Kalapos B."/>
            <person name="Nelson D.R."/>
            <person name="Li P."/>
            <person name="You F.M."/>
            <person name="Luo M.C."/>
            <person name="Dvorak J."/>
        </authorList>
    </citation>
    <scope>NUCLEOTIDE SEQUENCE [LARGE SCALE GENOMIC DNA]</scope>
    <source>
        <strain evidence="1">cv. AL8/78</strain>
    </source>
</reference>
<dbReference type="AlphaFoldDB" id="A0A453E619"/>
<accession>A0A453E619</accession>